<evidence type="ECO:0000313" key="3">
    <source>
        <dbReference type="EMBL" id="SLM23982.1"/>
    </source>
</evidence>
<reference evidence="4" key="1">
    <citation type="submission" date="2016-10" db="EMBL/GenBank/DDBJ databases">
        <authorList>
            <person name="Varghese N."/>
        </authorList>
    </citation>
    <scope>NUCLEOTIDE SEQUENCE [LARGE SCALE GENOMIC DNA]</scope>
    <source>
        <strain evidence="4">92MFCol6.1</strain>
    </source>
</reference>
<keyword evidence="2" id="KW-1133">Transmembrane helix</keyword>
<evidence type="ECO:0000313" key="4">
    <source>
        <dbReference type="Proteomes" id="UP000191133"/>
    </source>
</evidence>
<keyword evidence="2" id="KW-0812">Transmembrane</keyword>
<dbReference type="SUPFAM" id="SSF54523">
    <property type="entry name" value="Pili subunits"/>
    <property type="match status" value="1"/>
</dbReference>
<dbReference type="Proteomes" id="UP000191133">
    <property type="component" value="Unassembled WGS sequence"/>
</dbReference>
<dbReference type="InterPro" id="IPR000983">
    <property type="entry name" value="Bac_GSPG_pilin"/>
</dbReference>
<protein>
    <submittedName>
        <fullName evidence="3">Type IV pilus assembly protein PilE</fullName>
    </submittedName>
</protein>
<name>A0A1W1GXB2_9GAMM</name>
<dbReference type="Pfam" id="PF07963">
    <property type="entry name" value="N_methyl"/>
    <property type="match status" value="1"/>
</dbReference>
<keyword evidence="1" id="KW-0488">Methylation</keyword>
<evidence type="ECO:0000256" key="2">
    <source>
        <dbReference type="SAM" id="Phobius"/>
    </source>
</evidence>
<dbReference type="InterPro" id="IPR012902">
    <property type="entry name" value="N_methyl_site"/>
</dbReference>
<dbReference type="PRINTS" id="PR00813">
    <property type="entry name" value="BCTERIALGSPG"/>
</dbReference>
<dbReference type="AlphaFoldDB" id="A0A1W1GXB2"/>
<dbReference type="PANTHER" id="PTHR30093">
    <property type="entry name" value="GENERAL SECRETION PATHWAY PROTEIN G"/>
    <property type="match status" value="1"/>
</dbReference>
<accession>A0A1W1GXB2</accession>
<dbReference type="GO" id="GO:0015627">
    <property type="term" value="C:type II protein secretion system complex"/>
    <property type="evidence" value="ECO:0007669"/>
    <property type="project" value="InterPro"/>
</dbReference>
<dbReference type="GO" id="GO:0015628">
    <property type="term" value="P:protein secretion by the type II secretion system"/>
    <property type="evidence" value="ECO:0007669"/>
    <property type="project" value="InterPro"/>
</dbReference>
<dbReference type="EMBL" id="FWEU01000002">
    <property type="protein sequence ID" value="SLM23982.1"/>
    <property type="molecule type" value="Genomic_DNA"/>
</dbReference>
<proteinExistence type="predicted"/>
<dbReference type="InterPro" id="IPR031982">
    <property type="entry name" value="PilE-like"/>
</dbReference>
<dbReference type="RefSeq" id="WP_025875246.1">
    <property type="nucleotide sequence ID" value="NZ_CBXW010000006.1"/>
</dbReference>
<dbReference type="GO" id="GO:0043683">
    <property type="term" value="P:type IV pilus assembly"/>
    <property type="evidence" value="ECO:0007669"/>
    <property type="project" value="InterPro"/>
</dbReference>
<evidence type="ECO:0000256" key="1">
    <source>
        <dbReference type="ARBA" id="ARBA00022481"/>
    </source>
</evidence>
<sequence length="135" mass="14683">MQSFRAPHRSAGFTLIELMIVVIVIGILAAIAIPSYQQYVLRSHRAVAKADLAEYAQRAERYHSSNNSYSGYTLPSKVSPREGGATRYDLSYKGDGSTFTITASPSGTQVKDSCGKLTLDQANRKTSEGAVSDCW</sequence>
<dbReference type="Gene3D" id="3.30.700.10">
    <property type="entry name" value="Glycoprotein, Type 4 Pilin"/>
    <property type="match status" value="1"/>
</dbReference>
<dbReference type="PANTHER" id="PTHR30093:SF47">
    <property type="entry name" value="TYPE IV PILUS NON-CORE MINOR PILIN PILE"/>
    <property type="match status" value="1"/>
</dbReference>
<dbReference type="NCBIfam" id="TIGR02532">
    <property type="entry name" value="IV_pilin_GFxxxE"/>
    <property type="match status" value="1"/>
</dbReference>
<organism evidence="3 4">
    <name type="scientific">Stenotrophomonas indicatrix</name>
    <dbReference type="NCBI Taxonomy" id="2045451"/>
    <lineage>
        <taxon>Bacteria</taxon>
        <taxon>Pseudomonadati</taxon>
        <taxon>Pseudomonadota</taxon>
        <taxon>Gammaproteobacteria</taxon>
        <taxon>Lysobacterales</taxon>
        <taxon>Lysobacteraceae</taxon>
        <taxon>Stenotrophomonas</taxon>
    </lineage>
</organism>
<dbReference type="PROSITE" id="PS00409">
    <property type="entry name" value="PROKAR_NTER_METHYL"/>
    <property type="match status" value="1"/>
</dbReference>
<gene>
    <name evidence="3" type="ORF">SAMN04488690_1698</name>
</gene>
<feature type="transmembrane region" description="Helical" evidence="2">
    <location>
        <begin position="12"/>
        <end position="33"/>
    </location>
</feature>
<keyword evidence="2" id="KW-0472">Membrane</keyword>
<dbReference type="InterPro" id="IPR045584">
    <property type="entry name" value="Pilin-like"/>
</dbReference>
<dbReference type="Pfam" id="PF16732">
    <property type="entry name" value="ComP_DUS"/>
    <property type="match status" value="1"/>
</dbReference>